<gene>
    <name evidence="1" type="primary">ZEB1</name>
</gene>
<accession>L0R5E9</accession>
<dbReference type="AlphaFoldDB" id="L0R5E9"/>
<proteinExistence type="predicted"/>
<name>L0R5E9_HUMAN</name>
<protein>
    <submittedName>
        <fullName evidence="1">Alternative protein ZEB1</fullName>
    </submittedName>
</protein>
<dbReference type="ChiTaRS" id="ZEB1">
    <property type="organism name" value="human"/>
</dbReference>
<dbReference type="OrthoDB" id="7491548at2759"/>
<organism evidence="1">
    <name type="scientific">Homo sapiens</name>
    <name type="common">Human</name>
    <dbReference type="NCBI Taxonomy" id="9606"/>
    <lineage>
        <taxon>Eukaryota</taxon>
        <taxon>Metazoa</taxon>
        <taxon>Chordata</taxon>
        <taxon>Craniata</taxon>
        <taxon>Vertebrata</taxon>
        <taxon>Euteleostomi</taxon>
        <taxon>Mammalia</taxon>
        <taxon>Eutheria</taxon>
        <taxon>Euarchontoglires</taxon>
        <taxon>Primates</taxon>
        <taxon>Haplorrhini</taxon>
        <taxon>Catarrhini</taxon>
        <taxon>Hominidae</taxon>
        <taxon>Homo</taxon>
    </lineage>
</organism>
<dbReference type="EMBL" id="HF548142">
    <property type="protein sequence ID" value="CCO13853.1"/>
    <property type="molecule type" value="Genomic_DNA"/>
</dbReference>
<sequence length="43" mass="5061">MYQLDTCEWATKNRTQDISVFFTVSFSITRQSHTTTDTAKDRE</sequence>
<reference evidence="1" key="1">
    <citation type="submission" date="2012-10" db="EMBL/GenBank/DDBJ databases">
        <title>Direct identification of alternative open reading frame translation products in human.</title>
        <authorList>
            <person name="Vanderperre B."/>
            <person name="Lucier J.-F."/>
            <person name="Motard J."/>
            <person name="Tremblay G."/>
            <person name="Vanderperre S."/>
            <person name="Wisztorski M."/>
            <person name="Salzet M."/>
            <person name="Boisvert F.-M."/>
            <person name="Roucou X."/>
        </authorList>
    </citation>
    <scope>NUCLEOTIDE SEQUENCE</scope>
</reference>
<evidence type="ECO:0000313" key="1">
    <source>
        <dbReference type="EMBL" id="CCO13853.1"/>
    </source>
</evidence>